<dbReference type="EMBL" id="CP000473">
    <property type="protein sequence ID" value="ABJ83537.1"/>
    <property type="molecule type" value="Genomic_DNA"/>
</dbReference>
<dbReference type="OrthoDB" id="128756at2"/>
<reference evidence="3" key="1">
    <citation type="submission" date="2006-10" db="EMBL/GenBank/DDBJ databases">
        <title>Complete sequence of Solibacter usitatus Ellin6076.</title>
        <authorList>
            <consortium name="US DOE Joint Genome Institute"/>
            <person name="Copeland A."/>
            <person name="Lucas S."/>
            <person name="Lapidus A."/>
            <person name="Barry K."/>
            <person name="Detter J.C."/>
            <person name="Glavina del Rio T."/>
            <person name="Hammon N."/>
            <person name="Israni S."/>
            <person name="Dalin E."/>
            <person name="Tice H."/>
            <person name="Pitluck S."/>
            <person name="Thompson L.S."/>
            <person name="Brettin T."/>
            <person name="Bruce D."/>
            <person name="Han C."/>
            <person name="Tapia R."/>
            <person name="Gilna P."/>
            <person name="Schmutz J."/>
            <person name="Larimer F."/>
            <person name="Land M."/>
            <person name="Hauser L."/>
            <person name="Kyrpides N."/>
            <person name="Mikhailova N."/>
            <person name="Janssen P.H."/>
            <person name="Kuske C.R."/>
            <person name="Richardson P."/>
        </authorList>
    </citation>
    <scope>NUCLEOTIDE SEQUENCE</scope>
    <source>
        <strain evidence="3">Ellin6076</strain>
    </source>
</reference>
<gene>
    <name evidence="3" type="ordered locus">Acid_2548</name>
</gene>
<organism evidence="3">
    <name type="scientific">Solibacter usitatus (strain Ellin6076)</name>
    <dbReference type="NCBI Taxonomy" id="234267"/>
    <lineage>
        <taxon>Bacteria</taxon>
        <taxon>Pseudomonadati</taxon>
        <taxon>Acidobacteriota</taxon>
        <taxon>Terriglobia</taxon>
        <taxon>Bryobacterales</taxon>
        <taxon>Solibacteraceae</taxon>
        <taxon>Candidatus Solibacter</taxon>
    </lineage>
</organism>
<dbReference type="KEGG" id="sus:Acid_2548"/>
<dbReference type="eggNOG" id="ENOG502ZFYF">
    <property type="taxonomic scope" value="Bacteria"/>
</dbReference>
<sequence length="257" mass="27654" precursor="true">MTKQFLILPAFAALAAVSVFAQAATGWTSTFSTTGYPHHLDGQSGVVPGRPFSGTEIHSSTQTLSDGTHVDHSDRGTVSRDERGRLRIDSGNSSVLVDPVGGFTYTLHPAGKTYEKQAIPAHVDSYVVAHAGNRTSVSSTTGTPASTRTRAQTVTEDLPPQMMNGLNVRGSRVTTTVPAGTMGNDREFKIVNERWYSEDLQVLVKSTNSDPRFGVSSYELTNITQGAANGALFQVPVDYTLRQGHMVNGMPHPPMYQ</sequence>
<accession>Q024N9</accession>
<dbReference type="AlphaFoldDB" id="Q024N9"/>
<dbReference type="HOGENOM" id="CLU_1064624_0_0_0"/>
<name>Q024N9_SOLUE</name>
<feature type="chain" id="PRO_5004163669" evidence="2">
    <location>
        <begin position="24"/>
        <end position="257"/>
    </location>
</feature>
<feature type="compositionally biased region" description="Basic and acidic residues" evidence="1">
    <location>
        <begin position="68"/>
        <end position="82"/>
    </location>
</feature>
<feature type="signal peptide" evidence="2">
    <location>
        <begin position="1"/>
        <end position="23"/>
    </location>
</feature>
<evidence type="ECO:0000256" key="2">
    <source>
        <dbReference type="SAM" id="SignalP"/>
    </source>
</evidence>
<dbReference type="STRING" id="234267.Acid_2548"/>
<evidence type="ECO:0000313" key="3">
    <source>
        <dbReference type="EMBL" id="ABJ83537.1"/>
    </source>
</evidence>
<dbReference type="InParanoid" id="Q024N9"/>
<proteinExistence type="predicted"/>
<evidence type="ECO:0000256" key="1">
    <source>
        <dbReference type="SAM" id="MobiDB-lite"/>
    </source>
</evidence>
<protein>
    <submittedName>
        <fullName evidence="3">Uncharacterized protein</fullName>
    </submittedName>
</protein>
<feature type="region of interest" description="Disordered" evidence="1">
    <location>
        <begin position="47"/>
        <end position="82"/>
    </location>
</feature>
<keyword evidence="2" id="KW-0732">Signal</keyword>
<feature type="compositionally biased region" description="Polar residues" evidence="1">
    <location>
        <begin position="56"/>
        <end position="66"/>
    </location>
</feature>